<dbReference type="EMBL" id="JACHFL010000008">
    <property type="protein sequence ID" value="MBB5364026.1"/>
    <property type="molecule type" value="Genomic_DNA"/>
</dbReference>
<organism evidence="1 2">
    <name type="scientific">Deinococcus humi</name>
    <dbReference type="NCBI Taxonomy" id="662880"/>
    <lineage>
        <taxon>Bacteria</taxon>
        <taxon>Thermotogati</taxon>
        <taxon>Deinococcota</taxon>
        <taxon>Deinococci</taxon>
        <taxon>Deinococcales</taxon>
        <taxon>Deinococcaceae</taxon>
        <taxon>Deinococcus</taxon>
    </lineage>
</organism>
<reference evidence="1 2" key="1">
    <citation type="submission" date="2020-08" db="EMBL/GenBank/DDBJ databases">
        <title>Genomic Encyclopedia of Type Strains, Phase IV (KMG-IV): sequencing the most valuable type-strain genomes for metagenomic binning, comparative biology and taxonomic classification.</title>
        <authorList>
            <person name="Goeker M."/>
        </authorList>
    </citation>
    <scope>NUCLEOTIDE SEQUENCE [LARGE SCALE GENOMIC DNA]</scope>
    <source>
        <strain evidence="1 2">DSM 27939</strain>
    </source>
</reference>
<evidence type="ECO:0000313" key="2">
    <source>
        <dbReference type="Proteomes" id="UP000552709"/>
    </source>
</evidence>
<name>A0A7W8JVK6_9DEIO</name>
<keyword evidence="2" id="KW-1185">Reference proteome</keyword>
<protein>
    <submittedName>
        <fullName evidence="1">Uncharacterized protein</fullName>
    </submittedName>
</protein>
<dbReference type="RefSeq" id="WP_184133817.1">
    <property type="nucleotide sequence ID" value="NZ_JACHFL010000008.1"/>
</dbReference>
<dbReference type="Proteomes" id="UP000552709">
    <property type="component" value="Unassembled WGS sequence"/>
</dbReference>
<comment type="caution">
    <text evidence="1">The sequence shown here is derived from an EMBL/GenBank/DDBJ whole genome shotgun (WGS) entry which is preliminary data.</text>
</comment>
<proteinExistence type="predicted"/>
<gene>
    <name evidence="1" type="ORF">HNQ08_003133</name>
</gene>
<accession>A0A7W8JVK6</accession>
<sequence length="110" mass="11927">MHQPPIETGGASAPLHPDLARLPKYKNAYLTPAVETIYPTDPAAFRAIYQPENLAAPEYRGEGVKTMTDDELSKFAAALQTAAIHNPAKIDELWTICCTLGYRVSQGGTP</sequence>
<dbReference type="AlphaFoldDB" id="A0A7W8JVK6"/>
<evidence type="ECO:0000313" key="1">
    <source>
        <dbReference type="EMBL" id="MBB5364026.1"/>
    </source>
</evidence>